<gene>
    <name evidence="1" type="ORF">MHY01S_20600</name>
</gene>
<accession>A0A511R2R9</accession>
<evidence type="ECO:0000313" key="2">
    <source>
        <dbReference type="Proteomes" id="UP000321197"/>
    </source>
</evidence>
<dbReference type="Proteomes" id="UP000321197">
    <property type="component" value="Unassembled WGS sequence"/>
</dbReference>
<dbReference type="EMBL" id="BJXL01000066">
    <property type="protein sequence ID" value="GEM83894.1"/>
    <property type="molecule type" value="Genomic_DNA"/>
</dbReference>
<reference evidence="1 2" key="1">
    <citation type="submission" date="2019-07" db="EMBL/GenBank/DDBJ databases">
        <title>Whole genome shotgun sequence of Meiothermus hypogaeus NBRC 106114.</title>
        <authorList>
            <person name="Hosoyama A."/>
            <person name="Uohara A."/>
            <person name="Ohji S."/>
            <person name="Ichikawa N."/>
        </authorList>
    </citation>
    <scope>NUCLEOTIDE SEQUENCE [LARGE SCALE GENOMIC DNA]</scope>
    <source>
        <strain evidence="1 2">NBRC 106114</strain>
    </source>
</reference>
<organism evidence="1 2">
    <name type="scientific">Meiothermus hypogaeus NBRC 106114</name>
    <dbReference type="NCBI Taxonomy" id="1227553"/>
    <lineage>
        <taxon>Bacteria</taxon>
        <taxon>Thermotogati</taxon>
        <taxon>Deinococcota</taxon>
        <taxon>Deinococci</taxon>
        <taxon>Thermales</taxon>
        <taxon>Thermaceae</taxon>
        <taxon>Meiothermus</taxon>
    </lineage>
</organism>
<proteinExistence type="predicted"/>
<sequence length="88" mass="9644">MIPLPVWPTAPTVPASNAISQLVVRTRHNIRHIYSHVPGVSKGSVVYFDLNGYGWYDGSSGMITHNRGRKGLRRTARGIEDGLGKTSN</sequence>
<dbReference type="AlphaFoldDB" id="A0A511R2R9"/>
<name>A0A511R2R9_9DEIN</name>
<protein>
    <submittedName>
        <fullName evidence="1">Uncharacterized protein</fullName>
    </submittedName>
</protein>
<evidence type="ECO:0000313" key="1">
    <source>
        <dbReference type="EMBL" id="GEM83894.1"/>
    </source>
</evidence>
<comment type="caution">
    <text evidence="1">The sequence shown here is derived from an EMBL/GenBank/DDBJ whole genome shotgun (WGS) entry which is preliminary data.</text>
</comment>